<dbReference type="GO" id="GO:0034200">
    <property type="term" value="F:D-glycero-beta-D-manno-heptose 1,7-bisphosphate 7-phosphatase activity"/>
    <property type="evidence" value="ECO:0007669"/>
    <property type="project" value="UniProtKB-EC"/>
</dbReference>
<keyword evidence="7 9" id="KW-0119">Carbohydrate metabolism</keyword>
<evidence type="ECO:0000313" key="10">
    <source>
        <dbReference type="EMBL" id="MBM7633137.1"/>
    </source>
</evidence>
<evidence type="ECO:0000313" key="11">
    <source>
        <dbReference type="Proteomes" id="UP000741863"/>
    </source>
</evidence>
<comment type="subcellular location">
    <subcellularLocation>
        <location evidence="2 9">Cytoplasm</location>
    </subcellularLocation>
</comment>
<evidence type="ECO:0000256" key="7">
    <source>
        <dbReference type="ARBA" id="ARBA00023277"/>
    </source>
</evidence>
<dbReference type="EC" id="3.1.3.-" evidence="9"/>
<dbReference type="InterPro" id="IPR013954">
    <property type="entry name" value="PNK3P"/>
</dbReference>
<protein>
    <recommendedName>
        <fullName evidence="8 9">D,D-heptose 1,7-bisphosphate phosphatase</fullName>
        <ecNumber evidence="9">3.1.3.-</ecNumber>
    </recommendedName>
</protein>
<dbReference type="Gene3D" id="3.40.50.1000">
    <property type="entry name" value="HAD superfamily/HAD-like"/>
    <property type="match status" value="1"/>
</dbReference>
<dbReference type="InterPro" id="IPR004446">
    <property type="entry name" value="Heptose_bisP_phosphatase"/>
</dbReference>
<reference evidence="10 11" key="1">
    <citation type="submission" date="2021-01" db="EMBL/GenBank/DDBJ databases">
        <title>Genomic Encyclopedia of Type Strains, Phase IV (KMG-IV): sequencing the most valuable type-strain genomes for metagenomic binning, comparative biology and taxonomic classification.</title>
        <authorList>
            <person name="Goeker M."/>
        </authorList>
    </citation>
    <scope>NUCLEOTIDE SEQUENCE [LARGE SCALE GENOMIC DNA]</scope>
    <source>
        <strain evidence="10 11">DSM 25540</strain>
    </source>
</reference>
<comment type="caution">
    <text evidence="10">The sequence shown here is derived from an EMBL/GenBank/DDBJ whole genome shotgun (WGS) entry which is preliminary data.</text>
</comment>
<keyword evidence="4 9" id="KW-0963">Cytoplasm</keyword>
<comment type="similarity">
    <text evidence="9">Belongs to the gmhB family.</text>
</comment>
<dbReference type="InterPro" id="IPR023214">
    <property type="entry name" value="HAD_sf"/>
</dbReference>
<comment type="subunit">
    <text evidence="3">Monomer.</text>
</comment>
<dbReference type="EMBL" id="JAFBEC010000006">
    <property type="protein sequence ID" value="MBM7633137.1"/>
    <property type="molecule type" value="Genomic_DNA"/>
</dbReference>
<evidence type="ECO:0000256" key="5">
    <source>
        <dbReference type="ARBA" id="ARBA00022723"/>
    </source>
</evidence>
<dbReference type="PIRSF" id="PIRSF004682">
    <property type="entry name" value="GmhB"/>
    <property type="match status" value="1"/>
</dbReference>
<dbReference type="SUPFAM" id="SSF56784">
    <property type="entry name" value="HAD-like"/>
    <property type="match status" value="1"/>
</dbReference>
<dbReference type="NCBIfam" id="TIGR01662">
    <property type="entry name" value="HAD-SF-IIIA"/>
    <property type="match status" value="1"/>
</dbReference>
<keyword evidence="11" id="KW-1185">Reference proteome</keyword>
<dbReference type="PANTHER" id="PTHR42891">
    <property type="entry name" value="D-GLYCERO-BETA-D-MANNO-HEPTOSE-1,7-BISPHOSPHATE 7-PHOSPHATASE"/>
    <property type="match status" value="1"/>
</dbReference>
<evidence type="ECO:0000256" key="2">
    <source>
        <dbReference type="ARBA" id="ARBA00004496"/>
    </source>
</evidence>
<accession>A0ABS2PCU6</accession>
<evidence type="ECO:0000256" key="9">
    <source>
        <dbReference type="PIRNR" id="PIRNR004682"/>
    </source>
</evidence>
<dbReference type="InterPro" id="IPR006549">
    <property type="entry name" value="HAD-SF_hydro_IIIA"/>
</dbReference>
<dbReference type="Pfam" id="PF08645">
    <property type="entry name" value="PNK3P"/>
    <property type="match status" value="1"/>
</dbReference>
<name>A0ABS2PCU6_9BACL</name>
<organism evidence="10 11">
    <name type="scientific">Geomicrobium sediminis</name>
    <dbReference type="NCBI Taxonomy" id="1347788"/>
    <lineage>
        <taxon>Bacteria</taxon>
        <taxon>Bacillati</taxon>
        <taxon>Bacillota</taxon>
        <taxon>Bacilli</taxon>
        <taxon>Bacillales</taxon>
        <taxon>Geomicrobium</taxon>
    </lineage>
</organism>
<evidence type="ECO:0000256" key="4">
    <source>
        <dbReference type="ARBA" id="ARBA00022490"/>
    </source>
</evidence>
<sequence>MNVAFFDRDGTIIEDYEDHVWTGVKEPVFIKGAIETLDHIQKQGYSIMIITNQYLINEGYISYEQYEAINSSMLHVLKEHNISIQEVFYCPHRRDEGCRCIKPNIGMIEQALTSYPEIRLDHSFIVGDSKADVDLATRLGVRGYGIRITNEQPNVTLIDTISDLQFVINKNDK</sequence>
<evidence type="ECO:0000256" key="1">
    <source>
        <dbReference type="ARBA" id="ARBA00001946"/>
    </source>
</evidence>
<evidence type="ECO:0000256" key="6">
    <source>
        <dbReference type="ARBA" id="ARBA00022801"/>
    </source>
</evidence>
<keyword evidence="6 9" id="KW-0378">Hydrolase</keyword>
<dbReference type="Proteomes" id="UP000741863">
    <property type="component" value="Unassembled WGS sequence"/>
</dbReference>
<dbReference type="InterPro" id="IPR036412">
    <property type="entry name" value="HAD-like_sf"/>
</dbReference>
<dbReference type="NCBIfam" id="TIGR01656">
    <property type="entry name" value="Histidinol-ppas"/>
    <property type="match status" value="1"/>
</dbReference>
<dbReference type="RefSeq" id="WP_204697692.1">
    <property type="nucleotide sequence ID" value="NZ_JAFBEC010000006.1"/>
</dbReference>
<dbReference type="InterPro" id="IPR006543">
    <property type="entry name" value="Histidinol-phos"/>
</dbReference>
<proteinExistence type="inferred from homology"/>
<evidence type="ECO:0000256" key="8">
    <source>
        <dbReference type="ARBA" id="ARBA00031828"/>
    </source>
</evidence>
<comment type="cofactor">
    <cofactor evidence="1">
        <name>Mg(2+)</name>
        <dbReference type="ChEBI" id="CHEBI:18420"/>
    </cofactor>
</comment>
<evidence type="ECO:0000256" key="3">
    <source>
        <dbReference type="ARBA" id="ARBA00011245"/>
    </source>
</evidence>
<dbReference type="PANTHER" id="PTHR42891:SF1">
    <property type="entry name" value="D-GLYCERO-BETA-D-MANNO-HEPTOSE-1,7-BISPHOSPHATE 7-PHOSPHATASE"/>
    <property type="match status" value="1"/>
</dbReference>
<keyword evidence="5" id="KW-0479">Metal-binding</keyword>
<gene>
    <name evidence="10" type="ORF">JOD17_002231</name>
</gene>